<feature type="signal peptide" evidence="1">
    <location>
        <begin position="1"/>
        <end position="23"/>
    </location>
</feature>
<reference evidence="3" key="1">
    <citation type="submission" date="2021-07" db="EMBL/GenBank/DDBJ databases">
        <authorList>
            <person name="Catto M.A."/>
            <person name="Jacobson A."/>
            <person name="Kennedy G."/>
            <person name="Labadie P."/>
            <person name="Hunt B.G."/>
            <person name="Srinivasan R."/>
        </authorList>
    </citation>
    <scope>NUCLEOTIDE SEQUENCE</scope>
    <source>
        <strain evidence="3">PL_HMW_Pooled</strain>
        <tissue evidence="3">Head</tissue>
    </source>
</reference>
<dbReference type="InterPro" id="IPR029058">
    <property type="entry name" value="AB_hydrolase_fold"/>
</dbReference>
<dbReference type="EMBL" id="JAHWGI010000351">
    <property type="protein sequence ID" value="KAK3914102.1"/>
    <property type="molecule type" value="Genomic_DNA"/>
</dbReference>
<dbReference type="Pfam" id="PF04083">
    <property type="entry name" value="Abhydro_lipase"/>
    <property type="match status" value="1"/>
</dbReference>
<name>A0AAE1H3H2_9NEOP</name>
<dbReference type="AlphaFoldDB" id="A0AAE1H3H2"/>
<accession>A0AAE1H3H2</accession>
<gene>
    <name evidence="3" type="ORF">KUF71_023515</name>
</gene>
<dbReference type="PANTHER" id="PTHR11005">
    <property type="entry name" value="LYSOSOMAL ACID LIPASE-RELATED"/>
    <property type="match status" value="1"/>
</dbReference>
<keyword evidence="4" id="KW-1185">Reference proteome</keyword>
<evidence type="ECO:0000259" key="2">
    <source>
        <dbReference type="Pfam" id="PF04083"/>
    </source>
</evidence>
<evidence type="ECO:0000313" key="3">
    <source>
        <dbReference type="EMBL" id="KAK3914102.1"/>
    </source>
</evidence>
<reference evidence="3" key="2">
    <citation type="journal article" date="2023" name="BMC Genomics">
        <title>Pest status, molecular evolution, and epigenetic factors derived from the genome assembly of Frankliniella fusca, a thysanopteran phytovirus vector.</title>
        <authorList>
            <person name="Catto M.A."/>
            <person name="Labadie P.E."/>
            <person name="Jacobson A.L."/>
            <person name="Kennedy G.G."/>
            <person name="Srinivasan R."/>
            <person name="Hunt B.G."/>
        </authorList>
    </citation>
    <scope>NUCLEOTIDE SEQUENCE</scope>
    <source>
        <strain evidence="3">PL_HMW_Pooled</strain>
    </source>
</reference>
<dbReference type="Proteomes" id="UP001219518">
    <property type="component" value="Unassembled WGS sequence"/>
</dbReference>
<sequence length="468" mass="51805">MGFSKWTLVHLLLGLSISAPSAGQSLLQPLLAPVMDEVLDLPAIAGSVLGGAAPLVGELNPLLQTALLQNNLTQLSSDIFTKLTGLAGVLLKPVLPVPPILRPDTEAPKFGFNGEAHEVTTSDGYILTFFRVRNTSCSEYLAVVVLPPGILSNAASFIFLKENSLVYKLARQCYDVWLLTFRGYLFGRNHTTLSVNSAQFWDFYPYHWGAYDLPVQLEYVVNKTGSTKLRLMGVDQGGTAFFFMNHVHGPRYQRYVAGCYFWGPIGYLGHLSSLAFAAAALLRDVLTAVGATVLHNELVLFNPAVHSVVYNLCGRVSPLTCFYLFQILSGKSDEINYKLFPYMFANLLDSTSIYTVIYYLQQVGRFKYMAYLDYGKIENLKRYNQSTPVLVNLKATTALCAFYPLGRGTVVVTQDVLDTFRALSPSAQHVFKVLEKYNNVSPLFAIDTEGIYGPPMTQMLADIKQMQG</sequence>
<protein>
    <submittedName>
        <fullName evidence="3">Lipase 1</fullName>
    </submittedName>
</protein>
<dbReference type="InterPro" id="IPR006693">
    <property type="entry name" value="AB_hydrolase_lipase"/>
</dbReference>
<dbReference type="SUPFAM" id="SSF53474">
    <property type="entry name" value="alpha/beta-Hydrolases"/>
    <property type="match status" value="1"/>
</dbReference>
<feature type="domain" description="Partial AB-hydrolase lipase" evidence="2">
    <location>
        <begin position="109"/>
        <end position="158"/>
    </location>
</feature>
<proteinExistence type="predicted"/>
<evidence type="ECO:0000256" key="1">
    <source>
        <dbReference type="SAM" id="SignalP"/>
    </source>
</evidence>
<dbReference type="Gene3D" id="3.40.50.1820">
    <property type="entry name" value="alpha/beta hydrolase"/>
    <property type="match status" value="1"/>
</dbReference>
<evidence type="ECO:0000313" key="4">
    <source>
        <dbReference type="Proteomes" id="UP001219518"/>
    </source>
</evidence>
<feature type="chain" id="PRO_5041919632" evidence="1">
    <location>
        <begin position="24"/>
        <end position="468"/>
    </location>
</feature>
<comment type="caution">
    <text evidence="3">The sequence shown here is derived from an EMBL/GenBank/DDBJ whole genome shotgun (WGS) entry which is preliminary data.</text>
</comment>
<organism evidence="3 4">
    <name type="scientific">Frankliniella fusca</name>
    <dbReference type="NCBI Taxonomy" id="407009"/>
    <lineage>
        <taxon>Eukaryota</taxon>
        <taxon>Metazoa</taxon>
        <taxon>Ecdysozoa</taxon>
        <taxon>Arthropoda</taxon>
        <taxon>Hexapoda</taxon>
        <taxon>Insecta</taxon>
        <taxon>Pterygota</taxon>
        <taxon>Neoptera</taxon>
        <taxon>Paraneoptera</taxon>
        <taxon>Thysanoptera</taxon>
        <taxon>Terebrantia</taxon>
        <taxon>Thripoidea</taxon>
        <taxon>Thripidae</taxon>
        <taxon>Frankliniella</taxon>
    </lineage>
</organism>
<keyword evidence="1" id="KW-0732">Signal</keyword>
<dbReference type="GO" id="GO:0006629">
    <property type="term" value="P:lipid metabolic process"/>
    <property type="evidence" value="ECO:0007669"/>
    <property type="project" value="InterPro"/>
</dbReference>